<dbReference type="InterPro" id="IPR038542">
    <property type="entry name" value="Spidroin_C_sf"/>
</dbReference>
<reference evidence="3" key="1">
    <citation type="journal article" date="2007" name="Mol. Biol. Evol.">
        <title>Expansion and intragenic homogenization of spider silk genes since the Triassic: evidence from Mygalomorphae (tarantulas and their kin) spidroins.</title>
        <authorList>
            <person name="Garb J.E."/>
            <person name="DiMauro T."/>
            <person name="Lewis R.V."/>
            <person name="Hayashi C.Y."/>
        </authorList>
    </citation>
    <scope>NUCLEOTIDE SEQUENCE</scope>
</reference>
<dbReference type="InterPro" id="IPR021001">
    <property type="entry name" value="Spidroin_C"/>
</dbReference>
<name>A8UAJ7_9ARAC</name>
<dbReference type="Gene3D" id="1.10.274.60">
    <property type="entry name" value="Spidroin, repetitive domain"/>
    <property type="match status" value="2"/>
</dbReference>
<feature type="non-terminal residue" evidence="3">
    <location>
        <position position="1"/>
    </location>
</feature>
<dbReference type="Pfam" id="PF12042">
    <property type="entry name" value="RP1-2"/>
    <property type="match status" value="2"/>
</dbReference>
<feature type="domain" description="Tubuliform egg casing silk strands structural" evidence="2">
    <location>
        <begin position="232"/>
        <end position="391"/>
    </location>
</feature>
<dbReference type="InterPro" id="IPR043070">
    <property type="entry name" value="Spidroin_repeat"/>
</dbReference>
<organism evidence="3">
    <name type="scientific">Bothriocyrtum californicum</name>
    <dbReference type="NCBI Taxonomy" id="389802"/>
    <lineage>
        <taxon>Eukaryota</taxon>
        <taxon>Metazoa</taxon>
        <taxon>Ecdysozoa</taxon>
        <taxon>Arthropoda</taxon>
        <taxon>Chelicerata</taxon>
        <taxon>Arachnida</taxon>
        <taxon>Araneae</taxon>
        <taxon>Mygalomorphae</taxon>
        <taxon>Avicularoidea</taxon>
        <taxon>Ctenizidae</taxon>
        <taxon>Bothriocyrtum</taxon>
    </lineage>
</organism>
<evidence type="ECO:0000259" key="1">
    <source>
        <dbReference type="Pfam" id="PF11260"/>
    </source>
</evidence>
<evidence type="ECO:0000313" key="3">
    <source>
        <dbReference type="EMBL" id="ABW80565.1"/>
    </source>
</evidence>
<accession>A8UAJ7</accession>
<proteinExistence type="evidence at transcript level"/>
<dbReference type="EMBL" id="EU117162">
    <property type="protein sequence ID" value="ABW80565.1"/>
    <property type="molecule type" value="mRNA"/>
</dbReference>
<dbReference type="Gene3D" id="1.10.10.1350">
    <property type="entry name" value="Spidroin domain, C-terminal domain"/>
    <property type="match status" value="1"/>
</dbReference>
<feature type="domain" description="Spidroin C-terminal" evidence="1">
    <location>
        <begin position="482"/>
        <end position="566"/>
    </location>
</feature>
<dbReference type="InterPro" id="IPR021915">
    <property type="entry name" value="RP1-2"/>
</dbReference>
<evidence type="ECO:0000259" key="2">
    <source>
        <dbReference type="Pfam" id="PF12042"/>
    </source>
</evidence>
<dbReference type="Pfam" id="PF11260">
    <property type="entry name" value="Spidroin_MaSp"/>
    <property type="match status" value="1"/>
</dbReference>
<protein>
    <submittedName>
        <fullName evidence="3">Fibroin 1</fullName>
    </submittedName>
</protein>
<dbReference type="AlphaFoldDB" id="A8UAJ7"/>
<sequence length="590" mass="57131">AALASHFTSSFASAAASAASASAAASSAASAASAAATTASSSSTSTSTTTTSSAAAAASSARSSSAAAASAAAFSSLSRALIYRLQQNQDFIYTFNSIETSDAARAITYSSALAAANAMGAGSSASQAVAFAAAKAAEGVPIRSSSYAYAEAITNAITPHFLALHLVNSANVDAFASDFTSSFASATASAASASAAASSAASAAAAATASSSSTSTSTKTTSSAAAAAGSAISSSAAAASAAAFSSSLSRALIYRLQQNQDFIYTFNSIETSDAARAITYSSALAAANAIGAGSSASQAVAFAAAKAAEGVPIRSSSYAYAEAITNAITPHFLASHLVNSANVDAFASDFTSSFASATASAASASAAAASSAASAASAATTTASSSTSTSTTTTSSTAAAAAAGSAEASSVARLSSASNDVYGPTAEEFGASGSALGVSQYGEFGGLDEVSGPALQSTSPPFLPLTSDIGRFSPEISRLLSSPSGLTSEAAKERISSIIASLLSAKSSQDFNALLLSNILPSLISKISQRASGLSPTEMVTEALLEVLAGCMEILSSFNVGAQSISSSRTSSNALVQSISNQFSGLNAAA</sequence>
<feature type="domain" description="Tubuliform egg casing silk strands structural" evidence="2">
    <location>
        <begin position="60"/>
        <end position="226"/>
    </location>
</feature>